<name>A0ACC1T1K5_9APHY</name>
<comment type="caution">
    <text evidence="1">The sequence shown here is derived from an EMBL/GenBank/DDBJ whole genome shotgun (WGS) entry which is preliminary data.</text>
</comment>
<organism evidence="1 2">
    <name type="scientific">Phlebia brevispora</name>
    <dbReference type="NCBI Taxonomy" id="194682"/>
    <lineage>
        <taxon>Eukaryota</taxon>
        <taxon>Fungi</taxon>
        <taxon>Dikarya</taxon>
        <taxon>Basidiomycota</taxon>
        <taxon>Agaricomycotina</taxon>
        <taxon>Agaricomycetes</taxon>
        <taxon>Polyporales</taxon>
        <taxon>Meruliaceae</taxon>
        <taxon>Phlebia</taxon>
    </lineage>
</organism>
<gene>
    <name evidence="1" type="ORF">NM688_g5009</name>
</gene>
<sequence>MTDFVQALDPAKLVLVEAVLSFVTSAFAAPVYNLPLFLFGCYAQESAEAVQAAQTFTCLIGASVAYDILWMARNDQSWFIRMLTIIILLLKIPTVLAFAAALRQRGTQFSGLGFRGNDLQGATVWSMPGGFTSAGAREGYQSVDEPAEVQVAPPKHAAPAPPPAAQPAPGAYQSV</sequence>
<evidence type="ECO:0000313" key="2">
    <source>
        <dbReference type="Proteomes" id="UP001148662"/>
    </source>
</evidence>
<dbReference type="EMBL" id="JANHOG010000886">
    <property type="protein sequence ID" value="KAJ3550743.1"/>
    <property type="molecule type" value="Genomic_DNA"/>
</dbReference>
<evidence type="ECO:0000313" key="1">
    <source>
        <dbReference type="EMBL" id="KAJ3550743.1"/>
    </source>
</evidence>
<proteinExistence type="predicted"/>
<protein>
    <submittedName>
        <fullName evidence="1">Uncharacterized protein</fullName>
    </submittedName>
</protein>
<keyword evidence="2" id="KW-1185">Reference proteome</keyword>
<dbReference type="Proteomes" id="UP001148662">
    <property type="component" value="Unassembled WGS sequence"/>
</dbReference>
<reference evidence="1" key="1">
    <citation type="submission" date="2022-07" db="EMBL/GenBank/DDBJ databases">
        <title>Genome Sequence of Phlebia brevispora.</title>
        <authorList>
            <person name="Buettner E."/>
        </authorList>
    </citation>
    <scope>NUCLEOTIDE SEQUENCE</scope>
    <source>
        <strain evidence="1">MPL23</strain>
    </source>
</reference>
<accession>A0ACC1T1K5</accession>